<evidence type="ECO:0000256" key="1">
    <source>
        <dbReference type="SAM" id="Phobius"/>
    </source>
</evidence>
<reference evidence="2" key="2">
    <citation type="journal article" date="2015" name="Data Brief">
        <title>Shoot transcriptome of the giant reed, Arundo donax.</title>
        <authorList>
            <person name="Barrero R.A."/>
            <person name="Guerrero F.D."/>
            <person name="Moolhuijzen P."/>
            <person name="Goolsby J.A."/>
            <person name="Tidwell J."/>
            <person name="Bellgard S.E."/>
            <person name="Bellgard M.I."/>
        </authorList>
    </citation>
    <scope>NUCLEOTIDE SEQUENCE</scope>
    <source>
        <tissue evidence="2">Shoot tissue taken approximately 20 cm above the soil surface</tissue>
    </source>
</reference>
<dbReference type="EMBL" id="GBRH01159647">
    <property type="protein sequence ID" value="JAE38249.1"/>
    <property type="molecule type" value="Transcribed_RNA"/>
</dbReference>
<accession>A0A0A9HQY8</accession>
<keyword evidence="1" id="KW-0812">Transmembrane</keyword>
<feature type="transmembrane region" description="Helical" evidence="1">
    <location>
        <begin position="34"/>
        <end position="53"/>
    </location>
</feature>
<dbReference type="AlphaFoldDB" id="A0A0A9HQY8"/>
<keyword evidence="1" id="KW-1133">Transmembrane helix</keyword>
<keyword evidence="1" id="KW-0472">Membrane</keyword>
<protein>
    <submittedName>
        <fullName evidence="2">Uncharacterized protein</fullName>
    </submittedName>
</protein>
<evidence type="ECO:0000313" key="2">
    <source>
        <dbReference type="EMBL" id="JAE38249.1"/>
    </source>
</evidence>
<proteinExistence type="predicted"/>
<reference evidence="2" key="1">
    <citation type="submission" date="2014-09" db="EMBL/GenBank/DDBJ databases">
        <authorList>
            <person name="Magalhaes I.L.F."/>
            <person name="Oliveira U."/>
            <person name="Santos F.R."/>
            <person name="Vidigal T.H.D.A."/>
            <person name="Brescovit A.D."/>
            <person name="Santos A.J."/>
        </authorList>
    </citation>
    <scope>NUCLEOTIDE SEQUENCE</scope>
    <source>
        <tissue evidence="2">Shoot tissue taken approximately 20 cm above the soil surface</tissue>
    </source>
</reference>
<sequence>MASLSKTLMQMEGQGILLLALNSKPMVSHSQKKLFNGSLLFIKLVLTLIVLIVH</sequence>
<organism evidence="2">
    <name type="scientific">Arundo donax</name>
    <name type="common">Giant reed</name>
    <name type="synonym">Donax arundinaceus</name>
    <dbReference type="NCBI Taxonomy" id="35708"/>
    <lineage>
        <taxon>Eukaryota</taxon>
        <taxon>Viridiplantae</taxon>
        <taxon>Streptophyta</taxon>
        <taxon>Embryophyta</taxon>
        <taxon>Tracheophyta</taxon>
        <taxon>Spermatophyta</taxon>
        <taxon>Magnoliopsida</taxon>
        <taxon>Liliopsida</taxon>
        <taxon>Poales</taxon>
        <taxon>Poaceae</taxon>
        <taxon>PACMAD clade</taxon>
        <taxon>Arundinoideae</taxon>
        <taxon>Arundineae</taxon>
        <taxon>Arundo</taxon>
    </lineage>
</organism>
<name>A0A0A9HQY8_ARUDO</name>